<keyword evidence="7" id="KW-0175">Coiled coil</keyword>
<evidence type="ECO:0000256" key="5">
    <source>
        <dbReference type="ARBA" id="ARBA00023242"/>
    </source>
</evidence>
<evidence type="ECO:0000256" key="1">
    <source>
        <dbReference type="ARBA" id="ARBA00004123"/>
    </source>
</evidence>
<evidence type="ECO:0000256" key="4">
    <source>
        <dbReference type="ARBA" id="ARBA00022884"/>
    </source>
</evidence>
<evidence type="ECO:0000256" key="2">
    <source>
        <dbReference type="ARBA" id="ARBA00009154"/>
    </source>
</evidence>
<evidence type="ECO:0000313" key="9">
    <source>
        <dbReference type="EMBL" id="TFK86574.1"/>
    </source>
</evidence>
<dbReference type="STRING" id="1314778.A0A5C3PA57"/>
<proteinExistence type="inferred from homology"/>
<evidence type="ECO:0000256" key="8">
    <source>
        <dbReference type="SAM" id="MobiDB-lite"/>
    </source>
</evidence>
<feature type="region of interest" description="Disordered" evidence="8">
    <location>
        <begin position="118"/>
        <end position="167"/>
    </location>
</feature>
<feature type="region of interest" description="Disordered" evidence="8">
    <location>
        <begin position="183"/>
        <end position="316"/>
    </location>
</feature>
<comment type="subcellular location">
    <subcellularLocation>
        <location evidence="1 6">Nucleus</location>
    </subcellularLocation>
</comment>
<sequence length="316" mass="33703">MADSSDKLLARLANLNDSLDDLEDQLEPLLSQTLPESLLPLETIQQVKLNVAIPYLVYDLIFIYLKTRGIDPKTHPVVAELDRVRQYFDKIKNAEDPEKRKTAVDKAAANRFIKHAIAQAKDQAPSPGAGSSSNTHIRFDTDGNVPAASASSSSPPTPRVPPAPAKVTSKMLARAEWQKQVAADEVGDADMGGDDDADAVEVFDEENDGDDAEDAEPEKVSSKAKGKGRAVDGESAGKAAGAKKRRRAAVDSFAGYGDEAGAKPNKPSKKKRSSPQADGEDVPMDDDPAGGSATPQSAKKVKSAEKKMKRKAKKAS</sequence>
<accession>A0A5C3PA57</accession>
<dbReference type="Proteomes" id="UP000308197">
    <property type="component" value="Unassembled WGS sequence"/>
</dbReference>
<dbReference type="GO" id="GO:0003723">
    <property type="term" value="F:RNA binding"/>
    <property type="evidence" value="ECO:0007669"/>
    <property type="project" value="UniProtKB-UniRule"/>
</dbReference>
<organism evidence="9 10">
    <name type="scientific">Polyporus arcularius HHB13444</name>
    <dbReference type="NCBI Taxonomy" id="1314778"/>
    <lineage>
        <taxon>Eukaryota</taxon>
        <taxon>Fungi</taxon>
        <taxon>Dikarya</taxon>
        <taxon>Basidiomycota</taxon>
        <taxon>Agaricomycotina</taxon>
        <taxon>Agaricomycetes</taxon>
        <taxon>Polyporales</taxon>
        <taxon>Polyporaceae</taxon>
        <taxon>Polyporus</taxon>
    </lineage>
</organism>
<keyword evidence="4 6" id="KW-0694">RNA-binding</keyword>
<dbReference type="GO" id="GO:0010468">
    <property type="term" value="P:regulation of gene expression"/>
    <property type="evidence" value="ECO:0007669"/>
    <property type="project" value="TreeGrafter"/>
</dbReference>
<evidence type="ECO:0000256" key="3">
    <source>
        <dbReference type="ARBA" id="ARBA00022552"/>
    </source>
</evidence>
<keyword evidence="3 6" id="KW-0698">rRNA processing</keyword>
<dbReference type="GO" id="GO:0000460">
    <property type="term" value="P:maturation of 5.8S rRNA"/>
    <property type="evidence" value="ECO:0007669"/>
    <property type="project" value="TreeGrafter"/>
</dbReference>
<feature type="compositionally biased region" description="Basic residues" evidence="8">
    <location>
        <begin position="307"/>
        <end position="316"/>
    </location>
</feature>
<protein>
    <recommendedName>
        <fullName evidence="6">Exosome complex protein</fullName>
    </recommendedName>
</protein>
<dbReference type="GO" id="GO:0005730">
    <property type="term" value="C:nucleolus"/>
    <property type="evidence" value="ECO:0007669"/>
    <property type="project" value="TreeGrafter"/>
</dbReference>
<feature type="compositionally biased region" description="Acidic residues" evidence="8">
    <location>
        <begin position="185"/>
        <end position="216"/>
    </location>
</feature>
<evidence type="ECO:0000313" key="10">
    <source>
        <dbReference type="Proteomes" id="UP000308197"/>
    </source>
</evidence>
<feature type="compositionally biased region" description="Acidic residues" evidence="8">
    <location>
        <begin position="278"/>
        <end position="288"/>
    </location>
</feature>
<feature type="compositionally biased region" description="Pro residues" evidence="8">
    <location>
        <begin position="155"/>
        <end position="164"/>
    </location>
</feature>
<keyword evidence="10" id="KW-1185">Reference proteome</keyword>
<keyword evidence="5 6" id="KW-0539">Nucleus</keyword>
<gene>
    <name evidence="9" type="ORF">K466DRAFT_576300</name>
</gene>
<dbReference type="GO" id="GO:0000178">
    <property type="term" value="C:exosome (RNase complex)"/>
    <property type="evidence" value="ECO:0007669"/>
    <property type="project" value="TreeGrafter"/>
</dbReference>
<dbReference type="InParanoid" id="A0A5C3PA57"/>
<evidence type="ECO:0000256" key="7">
    <source>
        <dbReference type="SAM" id="Coils"/>
    </source>
</evidence>
<comment type="similarity">
    <text evidence="2 6">Belongs to the C1D family.</text>
</comment>
<dbReference type="PANTHER" id="PTHR15341">
    <property type="entry name" value="SUN-COR STEROID HORMONE RECEPTOR CO-REPRESSOR"/>
    <property type="match status" value="1"/>
</dbReference>
<dbReference type="AlphaFoldDB" id="A0A5C3PA57"/>
<dbReference type="EMBL" id="ML211193">
    <property type="protein sequence ID" value="TFK86574.1"/>
    <property type="molecule type" value="Genomic_DNA"/>
</dbReference>
<dbReference type="PANTHER" id="PTHR15341:SF3">
    <property type="entry name" value="NUCLEAR NUCLEIC ACID-BINDING PROTEIN C1D"/>
    <property type="match status" value="1"/>
</dbReference>
<name>A0A5C3PA57_9APHY</name>
<dbReference type="GO" id="GO:0003677">
    <property type="term" value="F:DNA binding"/>
    <property type="evidence" value="ECO:0007669"/>
    <property type="project" value="TreeGrafter"/>
</dbReference>
<reference evidence="9 10" key="1">
    <citation type="journal article" date="2019" name="Nat. Ecol. Evol.">
        <title>Megaphylogeny resolves global patterns of mushroom evolution.</title>
        <authorList>
            <person name="Varga T."/>
            <person name="Krizsan K."/>
            <person name="Foldi C."/>
            <person name="Dima B."/>
            <person name="Sanchez-Garcia M."/>
            <person name="Sanchez-Ramirez S."/>
            <person name="Szollosi G.J."/>
            <person name="Szarkandi J.G."/>
            <person name="Papp V."/>
            <person name="Albert L."/>
            <person name="Andreopoulos W."/>
            <person name="Angelini C."/>
            <person name="Antonin V."/>
            <person name="Barry K.W."/>
            <person name="Bougher N.L."/>
            <person name="Buchanan P."/>
            <person name="Buyck B."/>
            <person name="Bense V."/>
            <person name="Catcheside P."/>
            <person name="Chovatia M."/>
            <person name="Cooper J."/>
            <person name="Damon W."/>
            <person name="Desjardin D."/>
            <person name="Finy P."/>
            <person name="Geml J."/>
            <person name="Haridas S."/>
            <person name="Hughes K."/>
            <person name="Justo A."/>
            <person name="Karasinski D."/>
            <person name="Kautmanova I."/>
            <person name="Kiss B."/>
            <person name="Kocsube S."/>
            <person name="Kotiranta H."/>
            <person name="LaButti K.M."/>
            <person name="Lechner B.E."/>
            <person name="Liimatainen K."/>
            <person name="Lipzen A."/>
            <person name="Lukacs Z."/>
            <person name="Mihaltcheva S."/>
            <person name="Morgado L.N."/>
            <person name="Niskanen T."/>
            <person name="Noordeloos M.E."/>
            <person name="Ohm R.A."/>
            <person name="Ortiz-Santana B."/>
            <person name="Ovrebo C."/>
            <person name="Racz N."/>
            <person name="Riley R."/>
            <person name="Savchenko A."/>
            <person name="Shiryaev A."/>
            <person name="Soop K."/>
            <person name="Spirin V."/>
            <person name="Szebenyi C."/>
            <person name="Tomsovsky M."/>
            <person name="Tulloss R.E."/>
            <person name="Uehling J."/>
            <person name="Grigoriev I.V."/>
            <person name="Vagvolgyi C."/>
            <person name="Papp T."/>
            <person name="Martin F.M."/>
            <person name="Miettinen O."/>
            <person name="Hibbett D.S."/>
            <person name="Nagy L.G."/>
        </authorList>
    </citation>
    <scope>NUCLEOTIDE SEQUENCE [LARGE SCALE GENOMIC DNA]</scope>
    <source>
        <strain evidence="9 10">HHB13444</strain>
    </source>
</reference>
<dbReference type="InterPro" id="IPR007146">
    <property type="entry name" value="Sas10/Utp3/C1D"/>
</dbReference>
<evidence type="ECO:0000256" key="6">
    <source>
        <dbReference type="RuleBase" id="RU368003"/>
    </source>
</evidence>
<dbReference type="Pfam" id="PF04000">
    <property type="entry name" value="Sas10_Utp3"/>
    <property type="match status" value="1"/>
</dbReference>
<comment type="function">
    <text evidence="6">Required for exosome-dependent processing of pre-rRNA and small nucleolar RNA (snRNA) precursors. Involved in processing of 35S pre-rRNA at the A0, A1 and A2 sites.</text>
</comment>
<feature type="coiled-coil region" evidence="7">
    <location>
        <begin position="5"/>
        <end position="32"/>
    </location>
</feature>
<dbReference type="InterPro" id="IPR011082">
    <property type="entry name" value="Exosome-assoc_fac/DNA_repair"/>
</dbReference>